<keyword evidence="2" id="KW-1185">Reference proteome</keyword>
<dbReference type="OrthoDB" id="10006939at2759"/>
<sequence length="103" mass="12355">MQKNAIFKAIINFFHKLKIIEKKKFTDFYQASNKVSSLTVLCFYSYKDNDPKHTTSLCTSYLTENDVFDVIKIVYEKEVKNRKNKFFHKQLLDMSCQWKNKII</sequence>
<evidence type="ECO:0000313" key="2">
    <source>
        <dbReference type="Proteomes" id="UP000276133"/>
    </source>
</evidence>
<proteinExistence type="predicted"/>
<protein>
    <submittedName>
        <fullName evidence="1">Uncharacterized protein</fullName>
    </submittedName>
</protein>
<reference evidence="1 2" key="1">
    <citation type="journal article" date="2018" name="Sci. Rep.">
        <title>Genomic signatures of local adaptation to the degree of environmental predictability in rotifers.</title>
        <authorList>
            <person name="Franch-Gras L."/>
            <person name="Hahn C."/>
            <person name="Garcia-Roger E.M."/>
            <person name="Carmona M.J."/>
            <person name="Serra M."/>
            <person name="Gomez A."/>
        </authorList>
    </citation>
    <scope>NUCLEOTIDE SEQUENCE [LARGE SCALE GENOMIC DNA]</scope>
    <source>
        <strain evidence="1">HYR1</strain>
    </source>
</reference>
<dbReference type="EMBL" id="REGN01001109">
    <property type="protein sequence ID" value="RNA36986.1"/>
    <property type="molecule type" value="Genomic_DNA"/>
</dbReference>
<dbReference type="AlphaFoldDB" id="A0A3M7SMM5"/>
<comment type="caution">
    <text evidence="1">The sequence shown here is derived from an EMBL/GenBank/DDBJ whole genome shotgun (WGS) entry which is preliminary data.</text>
</comment>
<organism evidence="1 2">
    <name type="scientific">Brachionus plicatilis</name>
    <name type="common">Marine rotifer</name>
    <name type="synonym">Brachionus muelleri</name>
    <dbReference type="NCBI Taxonomy" id="10195"/>
    <lineage>
        <taxon>Eukaryota</taxon>
        <taxon>Metazoa</taxon>
        <taxon>Spiralia</taxon>
        <taxon>Gnathifera</taxon>
        <taxon>Rotifera</taxon>
        <taxon>Eurotatoria</taxon>
        <taxon>Monogononta</taxon>
        <taxon>Pseudotrocha</taxon>
        <taxon>Ploima</taxon>
        <taxon>Brachionidae</taxon>
        <taxon>Brachionus</taxon>
    </lineage>
</organism>
<accession>A0A3M7SMM5</accession>
<evidence type="ECO:0000313" key="1">
    <source>
        <dbReference type="EMBL" id="RNA36986.1"/>
    </source>
</evidence>
<name>A0A3M7SMM5_BRAPC</name>
<dbReference type="Proteomes" id="UP000276133">
    <property type="component" value="Unassembled WGS sequence"/>
</dbReference>
<gene>
    <name evidence="1" type="ORF">BpHYR1_001179</name>
</gene>